<proteinExistence type="predicted"/>
<comment type="caution">
    <text evidence="1">The sequence shown here is derived from an EMBL/GenBank/DDBJ whole genome shotgun (WGS) entry which is preliminary data.</text>
</comment>
<evidence type="ECO:0000313" key="1">
    <source>
        <dbReference type="EMBL" id="KAK9946285.1"/>
    </source>
</evidence>
<organism evidence="1 2">
    <name type="scientific">Rubus argutus</name>
    <name type="common">Southern blackberry</name>
    <dbReference type="NCBI Taxonomy" id="59490"/>
    <lineage>
        <taxon>Eukaryota</taxon>
        <taxon>Viridiplantae</taxon>
        <taxon>Streptophyta</taxon>
        <taxon>Embryophyta</taxon>
        <taxon>Tracheophyta</taxon>
        <taxon>Spermatophyta</taxon>
        <taxon>Magnoliopsida</taxon>
        <taxon>eudicotyledons</taxon>
        <taxon>Gunneridae</taxon>
        <taxon>Pentapetalae</taxon>
        <taxon>rosids</taxon>
        <taxon>fabids</taxon>
        <taxon>Rosales</taxon>
        <taxon>Rosaceae</taxon>
        <taxon>Rosoideae</taxon>
        <taxon>Rosoideae incertae sedis</taxon>
        <taxon>Rubus</taxon>
    </lineage>
</organism>
<dbReference type="EMBL" id="JBEDUW010000002">
    <property type="protein sequence ID" value="KAK9946285.1"/>
    <property type="molecule type" value="Genomic_DNA"/>
</dbReference>
<accession>A0AAW1YCK7</accession>
<sequence>MAQNTTIFPINVGVVLDLDAPFGKMGLTCINMAISDFYASHAHYNTRLVLHTRNSTGDVVAAAAAESPERPEGGALGRVKKPQEALEAREWRWVCDGLTKRANPSPYKTKARLGLSAIYLSLILDYKCDQQKQKSKILGFHRTLSTSYRR</sequence>
<reference evidence="1 2" key="1">
    <citation type="journal article" date="2023" name="G3 (Bethesda)">
        <title>A chromosome-length genome assembly and annotation of blackberry (Rubus argutus, cv. 'Hillquist').</title>
        <authorList>
            <person name="Bruna T."/>
            <person name="Aryal R."/>
            <person name="Dudchenko O."/>
            <person name="Sargent D.J."/>
            <person name="Mead D."/>
            <person name="Buti M."/>
            <person name="Cavallini A."/>
            <person name="Hytonen T."/>
            <person name="Andres J."/>
            <person name="Pham M."/>
            <person name="Weisz D."/>
            <person name="Mascagni F."/>
            <person name="Usai G."/>
            <person name="Natali L."/>
            <person name="Bassil N."/>
            <person name="Fernandez G.E."/>
            <person name="Lomsadze A."/>
            <person name="Armour M."/>
            <person name="Olukolu B."/>
            <person name="Poorten T."/>
            <person name="Britton C."/>
            <person name="Davik J."/>
            <person name="Ashrafi H."/>
            <person name="Aiden E.L."/>
            <person name="Borodovsky M."/>
            <person name="Worthington M."/>
        </authorList>
    </citation>
    <scope>NUCLEOTIDE SEQUENCE [LARGE SCALE GENOMIC DNA]</scope>
    <source>
        <strain evidence="1">PI 553951</strain>
    </source>
</reference>
<gene>
    <name evidence="1" type="ORF">M0R45_011758</name>
</gene>
<dbReference type="PANTHER" id="PTHR34836:SF1">
    <property type="entry name" value="OS09G0428600 PROTEIN"/>
    <property type="match status" value="1"/>
</dbReference>
<evidence type="ECO:0000313" key="2">
    <source>
        <dbReference type="Proteomes" id="UP001457282"/>
    </source>
</evidence>
<name>A0AAW1YCK7_RUBAR</name>
<protein>
    <submittedName>
        <fullName evidence="1">Uncharacterized protein</fullName>
    </submittedName>
</protein>
<dbReference type="PANTHER" id="PTHR34836">
    <property type="entry name" value="OS06G0188250 PROTEIN"/>
    <property type="match status" value="1"/>
</dbReference>
<dbReference type="InterPro" id="IPR015683">
    <property type="entry name" value="Ionotropic_Glu_rcpt"/>
</dbReference>
<dbReference type="AlphaFoldDB" id="A0AAW1YCK7"/>
<dbReference type="Proteomes" id="UP001457282">
    <property type="component" value="Unassembled WGS sequence"/>
</dbReference>
<keyword evidence="2" id="KW-1185">Reference proteome</keyword>